<reference evidence="1 2" key="1">
    <citation type="submission" date="2020-04" db="EMBL/GenBank/DDBJ databases">
        <authorList>
            <person name="De Canck E."/>
        </authorList>
    </citation>
    <scope>NUCLEOTIDE SEQUENCE [LARGE SCALE GENOMIC DNA]</scope>
    <source>
        <strain evidence="1 2">LMG 29542</strain>
    </source>
</reference>
<gene>
    <name evidence="1" type="ORF">LMG29542_00397</name>
</gene>
<name>A0A6J5CZ92_9BURK</name>
<organism evidence="1 2">
    <name type="scientific">Paraburkholderia humisilvae</name>
    <dbReference type="NCBI Taxonomy" id="627669"/>
    <lineage>
        <taxon>Bacteria</taxon>
        <taxon>Pseudomonadati</taxon>
        <taxon>Pseudomonadota</taxon>
        <taxon>Betaproteobacteria</taxon>
        <taxon>Burkholderiales</taxon>
        <taxon>Burkholderiaceae</taxon>
        <taxon>Paraburkholderia</taxon>
    </lineage>
</organism>
<protein>
    <submittedName>
        <fullName evidence="1">Uncharacterized protein</fullName>
    </submittedName>
</protein>
<accession>A0A6J5CZ92</accession>
<dbReference type="EMBL" id="CADIKH010000002">
    <property type="protein sequence ID" value="CAB3747309.1"/>
    <property type="molecule type" value="Genomic_DNA"/>
</dbReference>
<proteinExistence type="predicted"/>
<evidence type="ECO:0000313" key="1">
    <source>
        <dbReference type="EMBL" id="CAB3747309.1"/>
    </source>
</evidence>
<dbReference type="Proteomes" id="UP000494363">
    <property type="component" value="Unassembled WGS sequence"/>
</dbReference>
<sequence>MSQRSARCVLITYNEEGQRIETCTVDRHSVSALKESALVMPWSLESRSFALDDEFARQLGGTALLLLAIDQPELEQYITVTQQRPEEPAAE</sequence>
<keyword evidence="2" id="KW-1185">Reference proteome</keyword>
<evidence type="ECO:0000313" key="2">
    <source>
        <dbReference type="Proteomes" id="UP000494363"/>
    </source>
</evidence>
<dbReference type="AlphaFoldDB" id="A0A6J5CZ92"/>